<gene>
    <name evidence="2" type="ORF">NPIL_601821</name>
</gene>
<dbReference type="AlphaFoldDB" id="A0A8X6NQU9"/>
<comment type="caution">
    <text evidence="2">The sequence shown here is derived from an EMBL/GenBank/DDBJ whole genome shotgun (WGS) entry which is preliminary data.</text>
</comment>
<sequence length="99" mass="11603">MEQQPRDEKMNDLPRVQFSCPKDKDEVIKLILKIQEEARLKFRALKSQGISSEVSYFREITDAWGLNPSENHKEFQPVSKKSKKNISLKTPKTQNDKKK</sequence>
<dbReference type="EMBL" id="BMAW01061147">
    <property type="protein sequence ID" value="GFT29856.1"/>
    <property type="molecule type" value="Genomic_DNA"/>
</dbReference>
<accession>A0A8X6NQU9</accession>
<name>A0A8X6NQU9_NEPPI</name>
<keyword evidence="3" id="KW-1185">Reference proteome</keyword>
<feature type="region of interest" description="Disordered" evidence="1">
    <location>
        <begin position="68"/>
        <end position="99"/>
    </location>
</feature>
<protein>
    <submittedName>
        <fullName evidence="2">Uncharacterized protein</fullName>
    </submittedName>
</protein>
<reference evidence="2" key="1">
    <citation type="submission" date="2020-08" db="EMBL/GenBank/DDBJ databases">
        <title>Multicomponent nature underlies the extraordinary mechanical properties of spider dragline silk.</title>
        <authorList>
            <person name="Kono N."/>
            <person name="Nakamura H."/>
            <person name="Mori M."/>
            <person name="Yoshida Y."/>
            <person name="Ohtoshi R."/>
            <person name="Malay A.D."/>
            <person name="Moran D.A.P."/>
            <person name="Tomita M."/>
            <person name="Numata K."/>
            <person name="Arakawa K."/>
        </authorList>
    </citation>
    <scope>NUCLEOTIDE SEQUENCE</scope>
</reference>
<evidence type="ECO:0000313" key="2">
    <source>
        <dbReference type="EMBL" id="GFT29856.1"/>
    </source>
</evidence>
<evidence type="ECO:0000256" key="1">
    <source>
        <dbReference type="SAM" id="MobiDB-lite"/>
    </source>
</evidence>
<evidence type="ECO:0000313" key="3">
    <source>
        <dbReference type="Proteomes" id="UP000887013"/>
    </source>
</evidence>
<organism evidence="2 3">
    <name type="scientific">Nephila pilipes</name>
    <name type="common">Giant wood spider</name>
    <name type="synonym">Nephila maculata</name>
    <dbReference type="NCBI Taxonomy" id="299642"/>
    <lineage>
        <taxon>Eukaryota</taxon>
        <taxon>Metazoa</taxon>
        <taxon>Ecdysozoa</taxon>
        <taxon>Arthropoda</taxon>
        <taxon>Chelicerata</taxon>
        <taxon>Arachnida</taxon>
        <taxon>Araneae</taxon>
        <taxon>Araneomorphae</taxon>
        <taxon>Entelegynae</taxon>
        <taxon>Araneoidea</taxon>
        <taxon>Nephilidae</taxon>
        <taxon>Nephila</taxon>
    </lineage>
</organism>
<dbReference type="Proteomes" id="UP000887013">
    <property type="component" value="Unassembled WGS sequence"/>
</dbReference>
<proteinExistence type="predicted"/>